<organism evidence="4 5">
    <name type="scientific">Staurois parvus</name>
    <dbReference type="NCBI Taxonomy" id="386267"/>
    <lineage>
        <taxon>Eukaryota</taxon>
        <taxon>Metazoa</taxon>
        <taxon>Chordata</taxon>
        <taxon>Craniata</taxon>
        <taxon>Vertebrata</taxon>
        <taxon>Euteleostomi</taxon>
        <taxon>Amphibia</taxon>
        <taxon>Batrachia</taxon>
        <taxon>Anura</taxon>
        <taxon>Neobatrachia</taxon>
        <taxon>Ranoidea</taxon>
        <taxon>Ranidae</taxon>
        <taxon>Staurois</taxon>
    </lineage>
</organism>
<dbReference type="Pfam" id="PF04664">
    <property type="entry name" value="OGFr_N"/>
    <property type="match status" value="1"/>
</dbReference>
<gene>
    <name evidence="4" type="ORF">SPARVUS_LOCUS7505535</name>
</gene>
<evidence type="ECO:0000259" key="3">
    <source>
        <dbReference type="Pfam" id="PF04664"/>
    </source>
</evidence>
<proteinExistence type="inferred from homology"/>
<dbReference type="Proteomes" id="UP001162483">
    <property type="component" value="Unassembled WGS sequence"/>
</dbReference>
<comment type="caution">
    <text evidence="4">The sequence shown here is derived from an EMBL/GenBank/DDBJ whole genome shotgun (WGS) entry which is preliminary data.</text>
</comment>
<dbReference type="InterPro" id="IPR039574">
    <property type="entry name" value="OGFr"/>
</dbReference>
<evidence type="ECO:0000256" key="1">
    <source>
        <dbReference type="ARBA" id="ARBA00010365"/>
    </source>
</evidence>
<feature type="compositionally biased region" description="Acidic residues" evidence="2">
    <location>
        <begin position="14"/>
        <end position="23"/>
    </location>
</feature>
<feature type="domain" description="Opioid growth factor receptor (OGFr) conserved" evidence="3">
    <location>
        <begin position="85"/>
        <end position="153"/>
    </location>
</feature>
<dbReference type="EMBL" id="CATNWA010014522">
    <property type="protein sequence ID" value="CAI9572823.1"/>
    <property type="molecule type" value="Genomic_DNA"/>
</dbReference>
<accession>A0ABN9DN54</accession>
<comment type="similarity">
    <text evidence="1">Belongs to the opioid growth factor receptor family.</text>
</comment>
<sequence>MGGSLSSSTSYDSTWEEDEDDDSSVVTEQPSASSTDAIYPKAQEIPRNTEKKRKEYKYMYSEAAQDMQAYRHRFQPLMSNYQDSPDEMPNLMFYKNQMECKPDGLYIEDLLEDWKDKYEILEKNHYYIQWLFPLRQPGKNPHAVPLHEDEIEVAERLI</sequence>
<protein>
    <recommendedName>
        <fullName evidence="3">Opioid growth factor receptor (OGFr) conserved domain-containing protein</fullName>
    </recommendedName>
</protein>
<feature type="compositionally biased region" description="Low complexity" evidence="2">
    <location>
        <begin position="1"/>
        <end position="13"/>
    </location>
</feature>
<keyword evidence="5" id="KW-1185">Reference proteome</keyword>
<feature type="region of interest" description="Disordered" evidence="2">
    <location>
        <begin position="1"/>
        <end position="53"/>
    </location>
</feature>
<dbReference type="PANTHER" id="PTHR14015:SF2">
    <property type="entry name" value="OPIOID GROWTH FACTOR RECEPTOR (OGFR) CONSERVED DOMAIN-CONTAINING PROTEIN"/>
    <property type="match status" value="1"/>
</dbReference>
<feature type="compositionally biased region" description="Polar residues" evidence="2">
    <location>
        <begin position="25"/>
        <end position="36"/>
    </location>
</feature>
<evidence type="ECO:0000313" key="4">
    <source>
        <dbReference type="EMBL" id="CAI9572823.1"/>
    </source>
</evidence>
<evidence type="ECO:0000256" key="2">
    <source>
        <dbReference type="SAM" id="MobiDB-lite"/>
    </source>
</evidence>
<reference evidence="4" key="1">
    <citation type="submission" date="2023-05" db="EMBL/GenBank/DDBJ databases">
        <authorList>
            <person name="Stuckert A."/>
        </authorList>
    </citation>
    <scope>NUCLEOTIDE SEQUENCE</scope>
</reference>
<dbReference type="InterPro" id="IPR006757">
    <property type="entry name" value="OGF_rcpt"/>
</dbReference>
<evidence type="ECO:0000313" key="5">
    <source>
        <dbReference type="Proteomes" id="UP001162483"/>
    </source>
</evidence>
<name>A0ABN9DN54_9NEOB</name>
<dbReference type="PANTHER" id="PTHR14015">
    <property type="entry name" value="OPIOID GROWTH FACTOR RECEPTOR OGFR ZETA-TYPE OPIOID RECEPTOR"/>
    <property type="match status" value="1"/>
</dbReference>